<dbReference type="OrthoDB" id="5690605at2"/>
<name>A0A4Y3HTF3_9VIBR</name>
<dbReference type="InterPro" id="IPR007047">
    <property type="entry name" value="Flp_Fap"/>
</dbReference>
<accession>A0A4Y3HTF3</accession>
<dbReference type="EMBL" id="BJLF01000001">
    <property type="protein sequence ID" value="GEA49584.1"/>
    <property type="molecule type" value="Genomic_DNA"/>
</dbReference>
<sequence length="69" mass="6941">MFKTFLTRFIKDERGVTAIEYGVIGVALATVLGVVMYTGVGGGDGLVDAIGAAFTDIVTAMGGVDPSGA</sequence>
<proteinExistence type="predicted"/>
<evidence type="ECO:0000313" key="3">
    <source>
        <dbReference type="Proteomes" id="UP000318717"/>
    </source>
</evidence>
<dbReference type="AlphaFoldDB" id="A0A4Y3HTF3"/>
<evidence type="ECO:0000256" key="1">
    <source>
        <dbReference type="SAM" id="Phobius"/>
    </source>
</evidence>
<keyword evidence="1" id="KW-0472">Membrane</keyword>
<keyword evidence="1" id="KW-1133">Transmembrane helix</keyword>
<protein>
    <recommendedName>
        <fullName evidence="4">Fimbrial protein</fullName>
    </recommendedName>
</protein>
<comment type="caution">
    <text evidence="2">The sequence shown here is derived from an EMBL/GenBank/DDBJ whole genome shotgun (WGS) entry which is preliminary data.</text>
</comment>
<organism evidence="2 3">
    <name type="scientific">Vibrio inusitatus NBRC 102082</name>
    <dbReference type="NCBI Taxonomy" id="1219070"/>
    <lineage>
        <taxon>Bacteria</taxon>
        <taxon>Pseudomonadati</taxon>
        <taxon>Pseudomonadota</taxon>
        <taxon>Gammaproteobacteria</taxon>
        <taxon>Vibrionales</taxon>
        <taxon>Vibrionaceae</taxon>
        <taxon>Vibrio</taxon>
    </lineage>
</organism>
<keyword evidence="3" id="KW-1185">Reference proteome</keyword>
<reference evidence="2 3" key="1">
    <citation type="submission" date="2019-06" db="EMBL/GenBank/DDBJ databases">
        <title>Whole genome shotgun sequence of Vibrio inusitatus NBRC 102082.</title>
        <authorList>
            <person name="Hosoyama A."/>
            <person name="Uohara A."/>
            <person name="Ohji S."/>
            <person name="Ichikawa N."/>
        </authorList>
    </citation>
    <scope>NUCLEOTIDE SEQUENCE [LARGE SCALE GENOMIC DNA]</scope>
    <source>
        <strain evidence="2 3">NBRC 102082</strain>
    </source>
</reference>
<evidence type="ECO:0008006" key="4">
    <source>
        <dbReference type="Google" id="ProtNLM"/>
    </source>
</evidence>
<feature type="transmembrane region" description="Helical" evidence="1">
    <location>
        <begin position="21"/>
        <end position="40"/>
    </location>
</feature>
<keyword evidence="1" id="KW-0812">Transmembrane</keyword>
<dbReference type="Pfam" id="PF04964">
    <property type="entry name" value="Flp_Fap"/>
    <property type="match status" value="1"/>
</dbReference>
<dbReference type="Proteomes" id="UP000318717">
    <property type="component" value="Unassembled WGS sequence"/>
</dbReference>
<evidence type="ECO:0000313" key="2">
    <source>
        <dbReference type="EMBL" id="GEA49584.1"/>
    </source>
</evidence>
<dbReference type="RefSeq" id="WP_141343929.1">
    <property type="nucleotide sequence ID" value="NZ_BJLF01000001.1"/>
</dbReference>
<gene>
    <name evidence="2" type="ORF">VIN01S_03880</name>
</gene>